<dbReference type="SUPFAM" id="SSF81301">
    <property type="entry name" value="Nucleotidyltransferase"/>
    <property type="match status" value="1"/>
</dbReference>
<dbReference type="PANTHER" id="PTHR34822">
    <property type="entry name" value="GRPB DOMAIN PROTEIN (AFU_ORTHOLOGUE AFUA_1G01530)"/>
    <property type="match status" value="1"/>
</dbReference>
<sequence length="211" mass="23549">MSTGQQGPAVLVPSDPAWGDQAAALLADVRRAFAPLEGADEMRYDHIGSTAVPGLAAKPFLDLQVRVPVLLPVEDWAHALGSTTFRQAHGSRPDSPGVTFDLPRGRTGRDDESLWRKSLFVSAVPAAILHVRRSDSPWGAYTVALRDLLRDDPRRRAQYERLKSRLAREHAEDGDYDDYTRAKTVFFDEVQDELERRVRAVGEPVRSAQHR</sequence>
<dbReference type="Gene3D" id="3.30.460.10">
    <property type="entry name" value="Beta Polymerase, domain 2"/>
    <property type="match status" value="1"/>
</dbReference>
<gene>
    <name evidence="2" type="ORF">H9641_10180</name>
</gene>
<proteinExistence type="predicted"/>
<name>A0ABR8TZ48_9CELL</name>
<dbReference type="Proteomes" id="UP000655570">
    <property type="component" value="Unassembled WGS sequence"/>
</dbReference>
<dbReference type="RefSeq" id="WP_191803394.1">
    <property type="nucleotide sequence ID" value="NZ_JACSQF010000009.1"/>
</dbReference>
<evidence type="ECO:0000256" key="1">
    <source>
        <dbReference type="SAM" id="MobiDB-lite"/>
    </source>
</evidence>
<comment type="caution">
    <text evidence="2">The sequence shown here is derived from an EMBL/GenBank/DDBJ whole genome shotgun (WGS) entry which is preliminary data.</text>
</comment>
<accession>A0ABR8TZ48</accession>
<keyword evidence="3" id="KW-1185">Reference proteome</keyword>
<dbReference type="InterPro" id="IPR043519">
    <property type="entry name" value="NT_sf"/>
</dbReference>
<dbReference type="EMBL" id="JACSQF010000009">
    <property type="protein sequence ID" value="MBD7981076.1"/>
    <property type="molecule type" value="Genomic_DNA"/>
</dbReference>
<dbReference type="PANTHER" id="PTHR34822:SF1">
    <property type="entry name" value="GRPB FAMILY PROTEIN"/>
    <property type="match status" value="1"/>
</dbReference>
<dbReference type="InterPro" id="IPR007344">
    <property type="entry name" value="GrpB/CoaE"/>
</dbReference>
<reference evidence="2 3" key="1">
    <citation type="submission" date="2020-08" db="EMBL/GenBank/DDBJ databases">
        <title>A Genomic Blueprint of the Chicken Gut Microbiome.</title>
        <authorList>
            <person name="Gilroy R."/>
            <person name="Ravi A."/>
            <person name="Getino M."/>
            <person name="Pursley I."/>
            <person name="Horton D.L."/>
            <person name="Alikhan N.-F."/>
            <person name="Baker D."/>
            <person name="Gharbi K."/>
            <person name="Hall N."/>
            <person name="Watson M."/>
            <person name="Adriaenssens E.M."/>
            <person name="Foster-Nyarko E."/>
            <person name="Jarju S."/>
            <person name="Secka A."/>
            <person name="Antonio M."/>
            <person name="Oren A."/>
            <person name="Chaudhuri R."/>
            <person name="La Ragione R.M."/>
            <person name="Hildebrand F."/>
            <person name="Pallen M.J."/>
        </authorList>
    </citation>
    <scope>NUCLEOTIDE SEQUENCE [LARGE SCALE GENOMIC DNA]</scope>
    <source>
        <strain evidence="2 3">Sa2CUA9</strain>
    </source>
</reference>
<evidence type="ECO:0000313" key="2">
    <source>
        <dbReference type="EMBL" id="MBD7981076.1"/>
    </source>
</evidence>
<protein>
    <submittedName>
        <fullName evidence="2">GrpB family protein</fullName>
    </submittedName>
</protein>
<organism evidence="2 3">
    <name type="scientific">Oerskovia merdavium</name>
    <dbReference type="NCBI Taxonomy" id="2762227"/>
    <lineage>
        <taxon>Bacteria</taxon>
        <taxon>Bacillati</taxon>
        <taxon>Actinomycetota</taxon>
        <taxon>Actinomycetes</taxon>
        <taxon>Micrococcales</taxon>
        <taxon>Cellulomonadaceae</taxon>
        <taxon>Oerskovia</taxon>
    </lineage>
</organism>
<evidence type="ECO:0000313" key="3">
    <source>
        <dbReference type="Proteomes" id="UP000655570"/>
    </source>
</evidence>
<feature type="region of interest" description="Disordered" evidence="1">
    <location>
        <begin position="85"/>
        <end position="104"/>
    </location>
</feature>
<dbReference type="Pfam" id="PF04229">
    <property type="entry name" value="GrpB"/>
    <property type="match status" value="1"/>
</dbReference>